<protein>
    <recommendedName>
        <fullName evidence="5">NAD(P)-binding protein</fullName>
    </recommendedName>
</protein>
<dbReference type="GO" id="GO:0005737">
    <property type="term" value="C:cytoplasm"/>
    <property type="evidence" value="ECO:0007669"/>
    <property type="project" value="TreeGrafter"/>
</dbReference>
<dbReference type="PANTHER" id="PTHR44229">
    <property type="entry name" value="15-HYDROXYPROSTAGLANDIN DEHYDROGENASE [NAD(+)]"/>
    <property type="match status" value="1"/>
</dbReference>
<evidence type="ECO:0008006" key="5">
    <source>
        <dbReference type="Google" id="ProtNLM"/>
    </source>
</evidence>
<keyword evidence="2" id="KW-0560">Oxidoreductase</keyword>
<dbReference type="InterPro" id="IPR002347">
    <property type="entry name" value="SDR_fam"/>
</dbReference>
<dbReference type="GO" id="GO:0016616">
    <property type="term" value="F:oxidoreductase activity, acting on the CH-OH group of donors, NAD or NADP as acceptor"/>
    <property type="evidence" value="ECO:0007669"/>
    <property type="project" value="TreeGrafter"/>
</dbReference>
<reference evidence="3" key="1">
    <citation type="journal article" date="2021" name="Nat. Commun.">
        <title>Genetic determinants of endophytism in the Arabidopsis root mycobiome.</title>
        <authorList>
            <person name="Mesny F."/>
            <person name="Miyauchi S."/>
            <person name="Thiergart T."/>
            <person name="Pickel B."/>
            <person name="Atanasova L."/>
            <person name="Karlsson M."/>
            <person name="Huettel B."/>
            <person name="Barry K.W."/>
            <person name="Haridas S."/>
            <person name="Chen C."/>
            <person name="Bauer D."/>
            <person name="Andreopoulos W."/>
            <person name="Pangilinan J."/>
            <person name="LaButti K."/>
            <person name="Riley R."/>
            <person name="Lipzen A."/>
            <person name="Clum A."/>
            <person name="Drula E."/>
            <person name="Henrissat B."/>
            <person name="Kohler A."/>
            <person name="Grigoriev I.V."/>
            <person name="Martin F.M."/>
            <person name="Hacquard S."/>
        </authorList>
    </citation>
    <scope>NUCLEOTIDE SEQUENCE</scope>
    <source>
        <strain evidence="3">MPI-SDFR-AT-0120</strain>
    </source>
</reference>
<dbReference type="SUPFAM" id="SSF51735">
    <property type="entry name" value="NAD(P)-binding Rossmann-fold domains"/>
    <property type="match status" value="1"/>
</dbReference>
<name>A0A8K0QV06_9PLEO</name>
<accession>A0A8K0QV06</accession>
<evidence type="ECO:0000256" key="1">
    <source>
        <dbReference type="ARBA" id="ARBA00006484"/>
    </source>
</evidence>
<dbReference type="OrthoDB" id="37659at2759"/>
<evidence type="ECO:0000256" key="2">
    <source>
        <dbReference type="ARBA" id="ARBA00023002"/>
    </source>
</evidence>
<organism evidence="3 4">
    <name type="scientific">Paraphoma chrysanthemicola</name>
    <dbReference type="NCBI Taxonomy" id="798071"/>
    <lineage>
        <taxon>Eukaryota</taxon>
        <taxon>Fungi</taxon>
        <taxon>Dikarya</taxon>
        <taxon>Ascomycota</taxon>
        <taxon>Pezizomycotina</taxon>
        <taxon>Dothideomycetes</taxon>
        <taxon>Pleosporomycetidae</taxon>
        <taxon>Pleosporales</taxon>
        <taxon>Pleosporineae</taxon>
        <taxon>Phaeosphaeriaceae</taxon>
        <taxon>Paraphoma</taxon>
    </lineage>
</organism>
<evidence type="ECO:0000313" key="4">
    <source>
        <dbReference type="Proteomes" id="UP000813461"/>
    </source>
</evidence>
<dbReference type="EMBL" id="JAGMVJ010000021">
    <property type="protein sequence ID" value="KAH7074134.1"/>
    <property type="molecule type" value="Genomic_DNA"/>
</dbReference>
<dbReference type="Proteomes" id="UP000813461">
    <property type="component" value="Unassembled WGS sequence"/>
</dbReference>
<comment type="caution">
    <text evidence="3">The sequence shown here is derived from an EMBL/GenBank/DDBJ whole genome shotgun (WGS) entry which is preliminary data.</text>
</comment>
<dbReference type="PRINTS" id="PR00081">
    <property type="entry name" value="GDHRDH"/>
</dbReference>
<dbReference type="PANTHER" id="PTHR44229:SF4">
    <property type="entry name" value="15-HYDROXYPROSTAGLANDIN DEHYDROGENASE [NAD(+)]"/>
    <property type="match status" value="1"/>
</dbReference>
<dbReference type="Gene3D" id="3.40.50.720">
    <property type="entry name" value="NAD(P)-binding Rossmann-like Domain"/>
    <property type="match status" value="1"/>
</dbReference>
<proteinExistence type="inferred from homology"/>
<dbReference type="Pfam" id="PF00106">
    <property type="entry name" value="adh_short"/>
    <property type="match status" value="1"/>
</dbReference>
<evidence type="ECO:0000313" key="3">
    <source>
        <dbReference type="EMBL" id="KAH7074134.1"/>
    </source>
</evidence>
<comment type="similarity">
    <text evidence="1">Belongs to the short-chain dehydrogenases/reductases (SDR) family.</text>
</comment>
<dbReference type="InterPro" id="IPR036291">
    <property type="entry name" value="NAD(P)-bd_dom_sf"/>
</dbReference>
<gene>
    <name evidence="3" type="ORF">FB567DRAFT_632883</name>
</gene>
<sequence>MTTYEVPTDFSALHGRTILITGCATGIGREAAKLAYANGANLALADVNEKESQTLLSELNDDSRIVWRRVDVSDWDSFRDIFDAAIAKFGVIHAVLSNAGIHHEDLLGEQFDAKGSLKAPDTSTININLISQLYATKLAFHYFKKGPPTAGPRQIVYTGAASAFIDTPLYQYSASKGGILGLFKAFRPTAPKANVSINMVAPWMTETNMTPPLISATWGDLPRNSAAGVAKALLLPVIRPEIHGKSLWVGGNEIVDFEDKLQETQPLWMGAKLSADVEEGQRRMMGLATNPLDAMAGKH</sequence>
<dbReference type="AlphaFoldDB" id="A0A8K0QV06"/>
<keyword evidence="4" id="KW-1185">Reference proteome</keyword>